<gene>
    <name evidence="8" type="ORF">ALE3EI_2303</name>
</gene>
<dbReference type="Gene3D" id="3.40.50.720">
    <property type="entry name" value="NAD(P)-binding Rossmann-like Domain"/>
    <property type="match status" value="1"/>
</dbReference>
<dbReference type="InterPro" id="IPR029903">
    <property type="entry name" value="RmlD-like-bd"/>
</dbReference>
<dbReference type="AlphaFoldDB" id="A0A7G8PWX9"/>
<dbReference type="InterPro" id="IPR005913">
    <property type="entry name" value="dTDP_dehydrorham_reduct"/>
</dbReference>
<dbReference type="EC" id="1.1.1.133" evidence="3 6"/>
<sequence length="281" mass="31979">MNNRILILGASGFIGNALYKELLSYFDVYGTYCHNEDLYTNNKVFFKYNVEKQSILPILDAVRPAMVISSIKGDFAYQHLAHQELCLYAQANAGCRIIYTSASEVFDGKFEFPAYENDKPLSQSEFGKFKISVEKLFLDAIPKQITIVRLPQVLGINSPAIVQLRKAAEHKADFEVYPNLIITVTTVDKIAQQLHYIISKKLSGIFHLASNDMVHHEDLFKEINEKLGSKMPIFKSVYSRNDDSYLALLPKENKLPKTYRITVNDVIEASTLKEEIITLKK</sequence>
<dbReference type="PANTHER" id="PTHR10491">
    <property type="entry name" value="DTDP-4-DEHYDRORHAMNOSE REDUCTASE"/>
    <property type="match status" value="1"/>
</dbReference>
<evidence type="ECO:0000313" key="9">
    <source>
        <dbReference type="Proteomes" id="UP000515514"/>
    </source>
</evidence>
<keyword evidence="9" id="KW-1185">Reference proteome</keyword>
<evidence type="ECO:0000256" key="4">
    <source>
        <dbReference type="ARBA" id="ARBA00017099"/>
    </source>
</evidence>
<dbReference type="UniPathway" id="UPA00124"/>
<reference evidence="8 9" key="1">
    <citation type="submission" date="2020-04" db="EMBL/GenBank/DDBJ databases">
        <title>Genome sequence of Altibacter aquimarinus strain ALE3EI.</title>
        <authorList>
            <person name="Oh H.-M."/>
            <person name="Jang D."/>
        </authorList>
    </citation>
    <scope>NUCLEOTIDE SEQUENCE [LARGE SCALE GENOMIC DNA]</scope>
    <source>
        <strain evidence="8 9">ALE3EI</strain>
    </source>
</reference>
<dbReference type="Proteomes" id="UP000515514">
    <property type="component" value="Chromosome"/>
</dbReference>
<dbReference type="GO" id="GO:0048269">
    <property type="term" value="C:methionine adenosyltransferase complex"/>
    <property type="evidence" value="ECO:0007669"/>
    <property type="project" value="TreeGrafter"/>
</dbReference>
<dbReference type="InterPro" id="IPR036291">
    <property type="entry name" value="NAD(P)-bd_dom_sf"/>
</dbReference>
<dbReference type="GO" id="GO:0019305">
    <property type="term" value="P:dTDP-rhamnose biosynthetic process"/>
    <property type="evidence" value="ECO:0007669"/>
    <property type="project" value="UniProtKB-UniPathway"/>
</dbReference>
<dbReference type="Pfam" id="PF04321">
    <property type="entry name" value="RmlD_sub_bind"/>
    <property type="match status" value="1"/>
</dbReference>
<comment type="catalytic activity">
    <reaction evidence="5">
        <text>dTDP-beta-L-rhamnose + NADP(+) = dTDP-4-dehydro-beta-L-rhamnose + NADPH + H(+)</text>
        <dbReference type="Rhea" id="RHEA:21796"/>
        <dbReference type="ChEBI" id="CHEBI:15378"/>
        <dbReference type="ChEBI" id="CHEBI:57510"/>
        <dbReference type="ChEBI" id="CHEBI:57783"/>
        <dbReference type="ChEBI" id="CHEBI:58349"/>
        <dbReference type="ChEBI" id="CHEBI:62830"/>
        <dbReference type="EC" id="1.1.1.133"/>
    </reaction>
</comment>
<accession>A0A7G8PWX9</accession>
<dbReference type="KEGG" id="alti:ALE3EI_2303"/>
<proteinExistence type="inferred from homology"/>
<comment type="pathway">
    <text evidence="1 6">Carbohydrate biosynthesis; dTDP-L-rhamnose biosynthesis.</text>
</comment>
<dbReference type="RefSeq" id="WP_186988833.1">
    <property type="nucleotide sequence ID" value="NZ_CP052909.1"/>
</dbReference>
<evidence type="ECO:0000259" key="7">
    <source>
        <dbReference type="Pfam" id="PF04321"/>
    </source>
</evidence>
<evidence type="ECO:0000256" key="6">
    <source>
        <dbReference type="RuleBase" id="RU364082"/>
    </source>
</evidence>
<evidence type="ECO:0000256" key="5">
    <source>
        <dbReference type="ARBA" id="ARBA00048200"/>
    </source>
</evidence>
<dbReference type="GO" id="GO:0048270">
    <property type="term" value="F:methionine adenosyltransferase regulator activity"/>
    <property type="evidence" value="ECO:0007669"/>
    <property type="project" value="TreeGrafter"/>
</dbReference>
<comment type="similarity">
    <text evidence="2 6">Belongs to the dTDP-4-dehydrorhamnose reductase family.</text>
</comment>
<organism evidence="8 9">
    <name type="scientific">Constantimarinum furrinae</name>
    <dbReference type="NCBI Taxonomy" id="2562285"/>
    <lineage>
        <taxon>Bacteria</taxon>
        <taxon>Pseudomonadati</taxon>
        <taxon>Bacteroidota</taxon>
        <taxon>Flavobacteriia</taxon>
        <taxon>Flavobacteriales</taxon>
        <taxon>Flavobacteriaceae</taxon>
        <taxon>Altibacter/Constantimarinum group</taxon>
        <taxon>Constantimarinum</taxon>
    </lineage>
</organism>
<dbReference type="GO" id="GO:0006556">
    <property type="term" value="P:S-adenosylmethionine biosynthetic process"/>
    <property type="evidence" value="ECO:0007669"/>
    <property type="project" value="TreeGrafter"/>
</dbReference>
<protein>
    <recommendedName>
        <fullName evidence="4 6">dTDP-4-dehydrorhamnose reductase</fullName>
        <ecNumber evidence="3 6">1.1.1.133</ecNumber>
    </recommendedName>
</protein>
<name>A0A7G8PWX9_9FLAO</name>
<dbReference type="GO" id="GO:0008831">
    <property type="term" value="F:dTDP-4-dehydrorhamnose reductase activity"/>
    <property type="evidence" value="ECO:0007669"/>
    <property type="project" value="UniProtKB-EC"/>
</dbReference>
<dbReference type="EMBL" id="CP052909">
    <property type="protein sequence ID" value="QNJ98845.1"/>
    <property type="molecule type" value="Genomic_DNA"/>
</dbReference>
<evidence type="ECO:0000256" key="3">
    <source>
        <dbReference type="ARBA" id="ARBA00012929"/>
    </source>
</evidence>
<evidence type="ECO:0000256" key="2">
    <source>
        <dbReference type="ARBA" id="ARBA00010944"/>
    </source>
</evidence>
<dbReference type="SUPFAM" id="SSF51735">
    <property type="entry name" value="NAD(P)-binding Rossmann-fold domains"/>
    <property type="match status" value="1"/>
</dbReference>
<keyword evidence="6" id="KW-0521">NADP</keyword>
<evidence type="ECO:0000313" key="8">
    <source>
        <dbReference type="EMBL" id="QNJ98845.1"/>
    </source>
</evidence>
<evidence type="ECO:0000256" key="1">
    <source>
        <dbReference type="ARBA" id="ARBA00004781"/>
    </source>
</evidence>
<dbReference type="PANTHER" id="PTHR10491:SF4">
    <property type="entry name" value="METHIONINE ADENOSYLTRANSFERASE 2 SUBUNIT BETA"/>
    <property type="match status" value="1"/>
</dbReference>
<keyword evidence="6" id="KW-0560">Oxidoreductase</keyword>
<feature type="domain" description="RmlD-like substrate binding" evidence="7">
    <location>
        <begin position="4"/>
        <end position="231"/>
    </location>
</feature>
<comment type="function">
    <text evidence="6">Catalyzes the reduction of dTDP-6-deoxy-L-lyxo-4-hexulose to yield dTDP-L-rhamnose.</text>
</comment>